<reference evidence="8" key="1">
    <citation type="submission" date="2023-04" db="EMBL/GenBank/DDBJ databases">
        <title>Candida boidinii NBRC 10035.</title>
        <authorList>
            <person name="Ichikawa N."/>
            <person name="Sato H."/>
            <person name="Tonouchi N."/>
        </authorList>
    </citation>
    <scope>NUCLEOTIDE SEQUENCE</scope>
    <source>
        <strain evidence="8">NBRC 10035</strain>
    </source>
</reference>
<comment type="caution">
    <text evidence="8">The sequence shown here is derived from an EMBL/GenBank/DDBJ whole genome shotgun (WGS) entry which is preliminary data.</text>
</comment>
<evidence type="ECO:0000313" key="8">
    <source>
        <dbReference type="EMBL" id="GME85616.1"/>
    </source>
</evidence>
<name>A0A9W6WEA2_CANBO</name>
<feature type="region of interest" description="Disordered" evidence="6">
    <location>
        <begin position="38"/>
        <end position="64"/>
    </location>
</feature>
<dbReference type="PRINTS" id="PR00390">
    <property type="entry name" value="PHPHLIPASEC"/>
</dbReference>
<dbReference type="Gene3D" id="3.20.20.190">
    <property type="entry name" value="Phosphatidylinositol (PI) phosphodiesterase"/>
    <property type="match status" value="1"/>
</dbReference>
<feature type="compositionally biased region" description="Acidic residues" evidence="6">
    <location>
        <begin position="43"/>
        <end position="57"/>
    </location>
</feature>
<feature type="domain" description="Phosphatidylinositol-specific phospholipase C X" evidence="7">
    <location>
        <begin position="89"/>
        <end position="233"/>
    </location>
</feature>
<evidence type="ECO:0000256" key="4">
    <source>
        <dbReference type="ARBA" id="ARBA00023098"/>
    </source>
</evidence>
<proteinExistence type="predicted"/>
<dbReference type="GO" id="GO:0051209">
    <property type="term" value="P:release of sequestered calcium ion into cytosol"/>
    <property type="evidence" value="ECO:0007669"/>
    <property type="project" value="TreeGrafter"/>
</dbReference>
<dbReference type="AlphaFoldDB" id="A0A9W6WEA2"/>
<dbReference type="InterPro" id="IPR001192">
    <property type="entry name" value="PI-PLC_fam"/>
</dbReference>
<evidence type="ECO:0000256" key="5">
    <source>
        <dbReference type="RuleBase" id="RU361133"/>
    </source>
</evidence>
<evidence type="ECO:0000256" key="3">
    <source>
        <dbReference type="ARBA" id="ARBA00022963"/>
    </source>
</evidence>
<dbReference type="Proteomes" id="UP001165120">
    <property type="component" value="Unassembled WGS sequence"/>
</dbReference>
<dbReference type="InterPro" id="IPR000909">
    <property type="entry name" value="PLipase_C_PInositol-sp_X_dom"/>
</dbReference>
<keyword evidence="9" id="KW-1185">Reference proteome</keyword>
<dbReference type="PANTHER" id="PTHR10336">
    <property type="entry name" value="PHOSPHOINOSITIDE-SPECIFIC PHOSPHOLIPASE C FAMILY PROTEIN"/>
    <property type="match status" value="1"/>
</dbReference>
<dbReference type="EMBL" id="BSXN01007946">
    <property type="protein sequence ID" value="GME85616.1"/>
    <property type="molecule type" value="Genomic_DNA"/>
</dbReference>
<protein>
    <recommendedName>
        <fullName evidence="1 5">Phosphoinositide phospholipase C</fullName>
        <ecNumber evidence="1 5">3.1.4.11</ecNumber>
    </recommendedName>
</protein>
<keyword evidence="2 5" id="KW-0378">Hydrolase</keyword>
<dbReference type="PROSITE" id="PS50007">
    <property type="entry name" value="PIPLC_X_DOMAIN"/>
    <property type="match status" value="1"/>
</dbReference>
<sequence>MTMSEFKKFLIETQMEKIEDDRLVKKIYHKFTINMENHNCENNDNDDNDENDDENDNSDLITDNSTMSIDGFSDFLISSYTSHLKQIQEDYTRPLNEYYISSSHNTYLLGRQWNGISSIEGYIKTLQRGCRCIEIDIWDGNNGPIVTHGRTFTSSIDFIRVAETIRKYAFITSPYPLLLSLEIRCNLKNQIEVEKTLRDTLQGLLLTAPLTDMNETVLPSPEELKHKVLVKVKKSQFDPLTDMDYSDSSTTTTTTTTTPTNTSNTDTNLTTVNSNSSSFSEDNSNSLKLVLSNPSANSISSTTAKLSKKFLKRQKKLNLKIAYELGQLGIYLIDNK</sequence>
<evidence type="ECO:0000259" key="7">
    <source>
        <dbReference type="SMART" id="SM00148"/>
    </source>
</evidence>
<keyword evidence="3 5" id="KW-0442">Lipid degradation</keyword>
<dbReference type="GO" id="GO:0016042">
    <property type="term" value="P:lipid catabolic process"/>
    <property type="evidence" value="ECO:0007669"/>
    <property type="project" value="UniProtKB-KW"/>
</dbReference>
<evidence type="ECO:0000256" key="6">
    <source>
        <dbReference type="SAM" id="MobiDB-lite"/>
    </source>
</evidence>
<evidence type="ECO:0000313" key="9">
    <source>
        <dbReference type="Proteomes" id="UP001165120"/>
    </source>
</evidence>
<accession>A0A9W6WEA2</accession>
<dbReference type="InterPro" id="IPR017946">
    <property type="entry name" value="PLC-like_Pdiesterase_TIM-brl"/>
</dbReference>
<organism evidence="8 9">
    <name type="scientific">Candida boidinii</name>
    <name type="common">Yeast</name>
    <dbReference type="NCBI Taxonomy" id="5477"/>
    <lineage>
        <taxon>Eukaryota</taxon>
        <taxon>Fungi</taxon>
        <taxon>Dikarya</taxon>
        <taxon>Ascomycota</taxon>
        <taxon>Saccharomycotina</taxon>
        <taxon>Pichiomycetes</taxon>
        <taxon>Pichiales</taxon>
        <taxon>Pichiaceae</taxon>
        <taxon>Ogataea</taxon>
        <taxon>Ogataea/Candida clade</taxon>
    </lineage>
</organism>
<dbReference type="SUPFAM" id="SSF51695">
    <property type="entry name" value="PLC-like phosphodiesterases"/>
    <property type="match status" value="1"/>
</dbReference>
<dbReference type="SMART" id="SM00148">
    <property type="entry name" value="PLCXc"/>
    <property type="match status" value="1"/>
</dbReference>
<dbReference type="PANTHER" id="PTHR10336:SF36">
    <property type="entry name" value="1-PHOSPHATIDYLINOSITOL 4,5-BISPHOSPHATE PHOSPHODIESTERASE BETA-4"/>
    <property type="match status" value="1"/>
</dbReference>
<dbReference type="EC" id="3.1.4.11" evidence="1 5"/>
<dbReference type="GO" id="GO:0004435">
    <property type="term" value="F:phosphatidylinositol-4,5-bisphosphate phospholipase C activity"/>
    <property type="evidence" value="ECO:0007669"/>
    <property type="project" value="UniProtKB-EC"/>
</dbReference>
<evidence type="ECO:0000256" key="2">
    <source>
        <dbReference type="ARBA" id="ARBA00022801"/>
    </source>
</evidence>
<gene>
    <name evidence="8" type="ORF">Cboi02_000699000</name>
</gene>
<feature type="region of interest" description="Disordered" evidence="6">
    <location>
        <begin position="243"/>
        <end position="285"/>
    </location>
</feature>
<dbReference type="GO" id="GO:0048015">
    <property type="term" value="P:phosphatidylinositol-mediated signaling"/>
    <property type="evidence" value="ECO:0007669"/>
    <property type="project" value="TreeGrafter"/>
</dbReference>
<dbReference type="Gene3D" id="1.10.238.10">
    <property type="entry name" value="EF-hand"/>
    <property type="match status" value="1"/>
</dbReference>
<comment type="catalytic activity">
    <reaction evidence="5">
        <text>a 1,2-diacyl-sn-glycero-3-phospho-(1D-myo-inositol-4,5-bisphosphate) + H2O = 1D-myo-inositol 1,4,5-trisphosphate + a 1,2-diacyl-sn-glycerol + H(+)</text>
        <dbReference type="Rhea" id="RHEA:33179"/>
        <dbReference type="ChEBI" id="CHEBI:15377"/>
        <dbReference type="ChEBI" id="CHEBI:15378"/>
        <dbReference type="ChEBI" id="CHEBI:17815"/>
        <dbReference type="ChEBI" id="CHEBI:58456"/>
        <dbReference type="ChEBI" id="CHEBI:203600"/>
        <dbReference type="EC" id="3.1.4.11"/>
    </reaction>
</comment>
<dbReference type="Pfam" id="PF00388">
    <property type="entry name" value="PI-PLC-X"/>
    <property type="match status" value="1"/>
</dbReference>
<keyword evidence="4 5" id="KW-0443">Lipid metabolism</keyword>
<evidence type="ECO:0000256" key="1">
    <source>
        <dbReference type="ARBA" id="ARBA00012368"/>
    </source>
</evidence>